<keyword evidence="6" id="KW-0285">Flavoprotein</keyword>
<keyword evidence="9 15" id="KW-0560">Oxidoreductase</keyword>
<feature type="compositionally biased region" description="Basic and acidic residues" evidence="12">
    <location>
        <begin position="402"/>
        <end position="419"/>
    </location>
</feature>
<dbReference type="InterPro" id="IPR014006">
    <property type="entry name" value="Succ_Dhase_FrdA_Gneg"/>
</dbReference>
<comment type="subcellular location">
    <subcellularLocation>
        <location evidence="2">Membrane</location>
        <topology evidence="2">Peripheral membrane protein</topology>
    </subcellularLocation>
</comment>
<evidence type="ECO:0000256" key="6">
    <source>
        <dbReference type="ARBA" id="ARBA00022630"/>
    </source>
</evidence>
<evidence type="ECO:0000256" key="10">
    <source>
        <dbReference type="ARBA" id="ARBA00023136"/>
    </source>
</evidence>
<dbReference type="SUPFAM" id="SSF51905">
    <property type="entry name" value="FAD/NAD(P)-binding domain"/>
    <property type="match status" value="1"/>
</dbReference>
<dbReference type="PANTHER" id="PTHR11632">
    <property type="entry name" value="SUCCINATE DEHYDROGENASE 2 FLAVOPROTEIN SUBUNIT"/>
    <property type="match status" value="1"/>
</dbReference>
<evidence type="ECO:0000256" key="4">
    <source>
        <dbReference type="ARBA" id="ARBA00012792"/>
    </source>
</evidence>
<dbReference type="FunFam" id="3.90.700.10:FF:000001">
    <property type="entry name" value="Mitochondrial succinate dehydrogenase flavoprotein subunit"/>
    <property type="match status" value="1"/>
</dbReference>
<dbReference type="PANTHER" id="PTHR11632:SF51">
    <property type="entry name" value="SUCCINATE DEHYDROGENASE [UBIQUINONE] FLAVOPROTEIN SUBUNIT, MITOCHONDRIAL"/>
    <property type="match status" value="1"/>
</dbReference>
<dbReference type="Pfam" id="PF00890">
    <property type="entry name" value="FAD_binding_2"/>
    <property type="match status" value="1"/>
</dbReference>
<dbReference type="GO" id="GO:0022900">
    <property type="term" value="P:electron transport chain"/>
    <property type="evidence" value="ECO:0007669"/>
    <property type="project" value="InterPro"/>
</dbReference>
<dbReference type="GeneID" id="37877479"/>
<name>A0A343TI46_9EURY</name>
<dbReference type="AlphaFoldDB" id="A0A343TI46"/>
<dbReference type="Gene3D" id="1.20.58.100">
    <property type="entry name" value="Fumarate reductase/succinate dehydrogenase flavoprotein-like, C-terminal domain"/>
    <property type="match status" value="1"/>
</dbReference>
<evidence type="ECO:0000313" key="16">
    <source>
        <dbReference type="Proteomes" id="UP000263012"/>
    </source>
</evidence>
<dbReference type="KEGG" id="hdf:AArcSl_1133"/>
<proteinExistence type="inferred from homology"/>
<sequence length="615" mass="67219">MYEYDVIVVGGGGAGLRAAIAAQEAGADVAIVTKLHPVRSHTGAAEGGINAALRDGDSWEDHAYDTMKGSDYLGDAPAIETLCQDSPEETVQLEHWGMAFSRDDDGRMSQRPFGGLSFPRTTYAGAETGHQLLHTLYEQLVKRGVEVYDEWHVTRLAVTDEERPEDRTCHGVVAYDVKTGEIAGFKANDGVILATGGPGQVYDHTTNAVACTGDGTAMAYRAGVPLEDMEFIQFHPTTLPSTGVLITEGVRGEGGILYNAEGERFMFERGYANNAGELASRDVVSRAELTEVNEGRGIEDEYVHLDMRHLGEERIIDRLENIVHLAEDFEGVDPLEEPMPVKPGQHYAMGGIETDENGETCIEGLYAAGECACASVHGANRLGGNALPELTVFGKRAGHHAGGKEIGEAKIETGKRGEYEPGDIAASVELGEVDASGEPVASDGGTEPEGSEPGGTDIVERAVANERERVETLLERDDGVHHAEIRAELQESMTQYVNVFREEEGLEQALRGIRRARGRYQDVAVADPSRTFNTDLLQTIETRNLLDLAEAITIGALAREEFRGAHWRKEHQTRKDDEWLKHTMLSWNDGDPELWFRPVVLEGEAKTYEPKTRSY</sequence>
<dbReference type="InterPro" id="IPR027477">
    <property type="entry name" value="Succ_DH/fumarate_Rdtase_cat_sf"/>
</dbReference>
<keyword evidence="16" id="KW-1185">Reference proteome</keyword>
<dbReference type="Gene3D" id="3.50.50.60">
    <property type="entry name" value="FAD/NAD(P)-binding domain"/>
    <property type="match status" value="1"/>
</dbReference>
<keyword evidence="5" id="KW-0813">Transport</keyword>
<evidence type="ECO:0000256" key="8">
    <source>
        <dbReference type="ARBA" id="ARBA00022982"/>
    </source>
</evidence>
<keyword evidence="10" id="KW-0472">Membrane</keyword>
<gene>
    <name evidence="15" type="primary">sdhA</name>
    <name evidence="15" type="ORF">AArcSl_1133</name>
</gene>
<accession>A0A343TI46</accession>
<evidence type="ECO:0000256" key="2">
    <source>
        <dbReference type="ARBA" id="ARBA00004170"/>
    </source>
</evidence>
<dbReference type="EMBL" id="CP025066">
    <property type="protein sequence ID" value="AUX08768.1"/>
    <property type="molecule type" value="Genomic_DNA"/>
</dbReference>
<protein>
    <recommendedName>
        <fullName evidence="4">succinate dehydrogenase</fullName>
        <ecNumber evidence="4">1.3.5.1</ecNumber>
    </recommendedName>
</protein>
<organism evidence="15 16">
    <name type="scientific">Halalkaliarchaeum desulfuricum</name>
    <dbReference type="NCBI Taxonomy" id="2055893"/>
    <lineage>
        <taxon>Archaea</taxon>
        <taxon>Methanobacteriati</taxon>
        <taxon>Methanobacteriota</taxon>
        <taxon>Stenosarchaea group</taxon>
        <taxon>Halobacteria</taxon>
        <taxon>Halobacteriales</taxon>
        <taxon>Haloferacaceae</taxon>
        <taxon>Halalkaliarchaeum</taxon>
    </lineage>
</organism>
<dbReference type="InterPro" id="IPR037099">
    <property type="entry name" value="Fum_R/Succ_DH_flav-like_C_sf"/>
</dbReference>
<dbReference type="Proteomes" id="UP000263012">
    <property type="component" value="Chromosome"/>
</dbReference>
<evidence type="ECO:0000256" key="3">
    <source>
        <dbReference type="ARBA" id="ARBA00008040"/>
    </source>
</evidence>
<feature type="region of interest" description="Disordered" evidence="12">
    <location>
        <begin position="435"/>
        <end position="457"/>
    </location>
</feature>
<reference evidence="16" key="1">
    <citation type="submission" date="2017-11" db="EMBL/GenBank/DDBJ databases">
        <title>Phenotypic and genomic properties of facultatively anaerobic sulfur-reducing natronoarchaea from hypersaline soda lakes.</title>
        <authorList>
            <person name="Sorokin D.Y."/>
            <person name="Kublanov I.V."/>
            <person name="Roman P."/>
            <person name="Sinninghe Damste J.S."/>
            <person name="Golyshin P.N."/>
            <person name="Rojo D."/>
            <person name="Ciordia S."/>
            <person name="Mena M.D.C."/>
            <person name="Ferrer M."/>
            <person name="Messina E."/>
            <person name="Smedile F."/>
            <person name="La Spada G."/>
            <person name="La Cono V."/>
            <person name="Yakimov M.M."/>
        </authorList>
    </citation>
    <scope>NUCLEOTIDE SEQUENCE [LARGE SCALE GENOMIC DNA]</scope>
    <source>
        <strain evidence="16">AArc-Sl</strain>
    </source>
</reference>
<dbReference type="PIRSF" id="PIRSF000171">
    <property type="entry name" value="SDHA_APRA_LASPO"/>
    <property type="match status" value="1"/>
</dbReference>
<feature type="domain" description="Fumarate reductase/succinate dehydrogenase flavoprotein-like C-terminal" evidence="14">
    <location>
        <begin position="486"/>
        <end position="615"/>
    </location>
</feature>
<evidence type="ECO:0000259" key="13">
    <source>
        <dbReference type="Pfam" id="PF00890"/>
    </source>
</evidence>
<dbReference type="InterPro" id="IPR030664">
    <property type="entry name" value="SdhA/FrdA/AprA"/>
</dbReference>
<dbReference type="PROSITE" id="PS00504">
    <property type="entry name" value="FRD_SDH_FAD_BINDING"/>
    <property type="match status" value="1"/>
</dbReference>
<evidence type="ECO:0000256" key="12">
    <source>
        <dbReference type="SAM" id="MobiDB-lite"/>
    </source>
</evidence>
<dbReference type="InterPro" id="IPR015939">
    <property type="entry name" value="Fum_Rdtase/Succ_DH_flav-like_C"/>
</dbReference>
<dbReference type="PRINTS" id="PR00411">
    <property type="entry name" value="PNDRDTASEI"/>
</dbReference>
<dbReference type="RefSeq" id="WP_119816264.1">
    <property type="nucleotide sequence ID" value="NZ_CP025066.1"/>
</dbReference>
<evidence type="ECO:0000256" key="5">
    <source>
        <dbReference type="ARBA" id="ARBA00022448"/>
    </source>
</evidence>
<keyword evidence="8" id="KW-0249">Electron transport</keyword>
<dbReference type="InterPro" id="IPR003953">
    <property type="entry name" value="FAD-dep_OxRdtase_2_FAD-bd"/>
</dbReference>
<evidence type="ECO:0000313" key="15">
    <source>
        <dbReference type="EMBL" id="AUX08768.1"/>
    </source>
</evidence>
<dbReference type="NCBIfam" id="TIGR01812">
    <property type="entry name" value="sdhA_frdA_Gneg"/>
    <property type="match status" value="1"/>
</dbReference>
<dbReference type="OrthoDB" id="23539at2157"/>
<evidence type="ECO:0000256" key="11">
    <source>
        <dbReference type="PIRSR" id="PIRSR000171-1"/>
    </source>
</evidence>
<dbReference type="GO" id="GO:0008177">
    <property type="term" value="F:succinate dehydrogenase (quinone) activity"/>
    <property type="evidence" value="ECO:0007669"/>
    <property type="project" value="UniProtKB-EC"/>
</dbReference>
<dbReference type="EC" id="1.3.5.1" evidence="4"/>
<evidence type="ECO:0000256" key="7">
    <source>
        <dbReference type="ARBA" id="ARBA00022827"/>
    </source>
</evidence>
<evidence type="ECO:0000256" key="1">
    <source>
        <dbReference type="ARBA" id="ARBA00001974"/>
    </source>
</evidence>
<dbReference type="Pfam" id="PF02910">
    <property type="entry name" value="Succ_DH_flav_C"/>
    <property type="match status" value="1"/>
</dbReference>
<dbReference type="Gene3D" id="3.90.700.10">
    <property type="entry name" value="Succinate dehydrogenase/fumarate reductase flavoprotein, catalytic domain"/>
    <property type="match status" value="1"/>
</dbReference>
<feature type="region of interest" description="Disordered" evidence="12">
    <location>
        <begin position="399"/>
        <end position="419"/>
    </location>
</feature>
<dbReference type="GO" id="GO:0050660">
    <property type="term" value="F:flavin adenine dinucleotide binding"/>
    <property type="evidence" value="ECO:0007669"/>
    <property type="project" value="InterPro"/>
</dbReference>
<dbReference type="PRINTS" id="PR00368">
    <property type="entry name" value="FADPNR"/>
</dbReference>
<feature type="domain" description="FAD-dependent oxidoreductase 2 FAD-binding" evidence="13">
    <location>
        <begin position="5"/>
        <end position="387"/>
    </location>
</feature>
<dbReference type="InterPro" id="IPR003952">
    <property type="entry name" value="FRD_SDH_FAD_BS"/>
</dbReference>
<dbReference type="InterPro" id="IPR036188">
    <property type="entry name" value="FAD/NAD-bd_sf"/>
</dbReference>
<evidence type="ECO:0000256" key="9">
    <source>
        <dbReference type="ARBA" id="ARBA00023002"/>
    </source>
</evidence>
<dbReference type="GO" id="GO:0016020">
    <property type="term" value="C:membrane"/>
    <property type="evidence" value="ECO:0007669"/>
    <property type="project" value="UniProtKB-SubCell"/>
</dbReference>
<feature type="active site" description="Proton acceptor" evidence="11">
    <location>
        <position position="281"/>
    </location>
</feature>
<keyword evidence="7" id="KW-0274">FAD</keyword>
<comment type="cofactor">
    <cofactor evidence="1">
        <name>FAD</name>
        <dbReference type="ChEBI" id="CHEBI:57692"/>
    </cofactor>
</comment>
<dbReference type="SUPFAM" id="SSF46977">
    <property type="entry name" value="Succinate dehydrogenase/fumarate reductase flavoprotein C-terminal domain"/>
    <property type="match status" value="1"/>
</dbReference>
<comment type="similarity">
    <text evidence="3">Belongs to the FAD-dependent oxidoreductase 2 family. FRD/SDH subfamily.</text>
</comment>
<evidence type="ECO:0000259" key="14">
    <source>
        <dbReference type="Pfam" id="PF02910"/>
    </source>
</evidence>
<dbReference type="SUPFAM" id="SSF56425">
    <property type="entry name" value="Succinate dehydrogenase/fumarate reductase flavoprotein, catalytic domain"/>
    <property type="match status" value="1"/>
</dbReference>